<reference evidence="3 4" key="1">
    <citation type="submission" date="2019-10" db="EMBL/GenBank/DDBJ databases">
        <authorList>
            <person name="Palmer J.M."/>
        </authorList>
    </citation>
    <scope>NUCLEOTIDE SEQUENCE [LARGE SCALE GENOMIC DNA]</scope>
    <source>
        <strain evidence="3 4">TWF730</strain>
    </source>
</reference>
<sequence>MLVAENEPFPSLFELAKRVCIRNVGLIDDVGELPYYLIRPILLRLENPDRLRAIETKSPHIVPETAELWRAHISRSFGDAKLHEYREKGIEGEQWREVYYKLLKKQKEKDKADIEKLKADIKKLSDKKEKRTVGRTTVRRQDISQLRNLDRGFGGNFGGGGGGGGWGAPRGPFSNSTLNKVLTKGRRR</sequence>
<dbReference type="InterPro" id="IPR051870">
    <property type="entry name" value="Elongin-A_domain"/>
</dbReference>
<dbReference type="Proteomes" id="UP001373714">
    <property type="component" value="Unassembled WGS sequence"/>
</dbReference>
<keyword evidence="1" id="KW-0175">Coiled coil</keyword>
<feature type="compositionally biased region" description="Gly residues" evidence="2">
    <location>
        <begin position="152"/>
        <end position="168"/>
    </location>
</feature>
<dbReference type="Gene3D" id="6.10.250.3180">
    <property type="match status" value="1"/>
</dbReference>
<dbReference type="InterPro" id="IPR010684">
    <property type="entry name" value="RNA_pol_II_trans_fac_SIII_A"/>
</dbReference>
<organism evidence="3 4">
    <name type="scientific">Orbilia blumenaviensis</name>
    <dbReference type="NCBI Taxonomy" id="1796055"/>
    <lineage>
        <taxon>Eukaryota</taxon>
        <taxon>Fungi</taxon>
        <taxon>Dikarya</taxon>
        <taxon>Ascomycota</taxon>
        <taxon>Pezizomycotina</taxon>
        <taxon>Orbiliomycetes</taxon>
        <taxon>Orbiliales</taxon>
        <taxon>Orbiliaceae</taxon>
        <taxon>Orbilia</taxon>
    </lineage>
</organism>
<dbReference type="PANTHER" id="PTHR15141:SF76">
    <property type="entry name" value="TRANSCRIPTION ELONGATION FACTOR B POLYPEPTIDE 3"/>
    <property type="match status" value="1"/>
</dbReference>
<evidence type="ECO:0000313" key="3">
    <source>
        <dbReference type="EMBL" id="KAK6338326.1"/>
    </source>
</evidence>
<keyword evidence="4" id="KW-1185">Reference proteome</keyword>
<feature type="region of interest" description="Disordered" evidence="2">
    <location>
        <begin position="149"/>
        <end position="188"/>
    </location>
</feature>
<comment type="caution">
    <text evidence="3">The sequence shown here is derived from an EMBL/GenBank/DDBJ whole genome shotgun (WGS) entry which is preliminary data.</text>
</comment>
<evidence type="ECO:0000256" key="1">
    <source>
        <dbReference type="SAM" id="Coils"/>
    </source>
</evidence>
<dbReference type="AlphaFoldDB" id="A0AAV9UAJ1"/>
<name>A0AAV9UAJ1_9PEZI</name>
<dbReference type="EMBL" id="JAVHNS010000012">
    <property type="protein sequence ID" value="KAK6338326.1"/>
    <property type="molecule type" value="Genomic_DNA"/>
</dbReference>
<dbReference type="GO" id="GO:0070449">
    <property type="term" value="C:elongin complex"/>
    <property type="evidence" value="ECO:0007669"/>
    <property type="project" value="InterPro"/>
</dbReference>
<feature type="coiled-coil region" evidence="1">
    <location>
        <begin position="100"/>
        <end position="127"/>
    </location>
</feature>
<proteinExistence type="predicted"/>
<evidence type="ECO:0008006" key="5">
    <source>
        <dbReference type="Google" id="ProtNLM"/>
    </source>
</evidence>
<dbReference type="PANTHER" id="PTHR15141">
    <property type="entry name" value="TRANSCRIPTION ELONGATION FACTOR B POLYPEPTIDE 3"/>
    <property type="match status" value="1"/>
</dbReference>
<evidence type="ECO:0000256" key="2">
    <source>
        <dbReference type="SAM" id="MobiDB-lite"/>
    </source>
</evidence>
<evidence type="ECO:0000313" key="4">
    <source>
        <dbReference type="Proteomes" id="UP001373714"/>
    </source>
</evidence>
<protein>
    <recommendedName>
        <fullName evidence="5">Elongin-A</fullName>
    </recommendedName>
</protein>
<dbReference type="GO" id="GO:0006368">
    <property type="term" value="P:transcription elongation by RNA polymerase II"/>
    <property type="evidence" value="ECO:0007669"/>
    <property type="project" value="InterPro"/>
</dbReference>
<dbReference type="Pfam" id="PF06881">
    <property type="entry name" value="Elongin_A"/>
    <property type="match status" value="1"/>
</dbReference>
<accession>A0AAV9UAJ1</accession>
<gene>
    <name evidence="3" type="ORF">TWF730_002389</name>
</gene>